<reference evidence="1 2" key="1">
    <citation type="journal article" date="2019" name="Int. J. Syst. Evol. Microbiol.">
        <title>The Global Catalogue of Microorganisms (GCM) 10K type strain sequencing project: providing services to taxonomists for standard genome sequencing and annotation.</title>
        <authorList>
            <consortium name="The Broad Institute Genomics Platform"/>
            <consortium name="The Broad Institute Genome Sequencing Center for Infectious Disease"/>
            <person name="Wu L."/>
            <person name="Ma J."/>
        </authorList>
    </citation>
    <scope>NUCLEOTIDE SEQUENCE [LARGE SCALE GENOMIC DNA]</scope>
    <source>
        <strain evidence="1 2">JCM 6833</strain>
    </source>
</reference>
<evidence type="ECO:0000313" key="1">
    <source>
        <dbReference type="EMBL" id="GAA2607675.1"/>
    </source>
</evidence>
<gene>
    <name evidence="1" type="ORF">GCM10010411_47370</name>
</gene>
<dbReference type="RefSeq" id="WP_344544148.1">
    <property type="nucleotide sequence ID" value="NZ_BAAATD010000006.1"/>
</dbReference>
<evidence type="ECO:0000313" key="2">
    <source>
        <dbReference type="Proteomes" id="UP001501509"/>
    </source>
</evidence>
<organism evidence="1 2">
    <name type="scientific">Actinomadura fulvescens</name>
    <dbReference type="NCBI Taxonomy" id="46160"/>
    <lineage>
        <taxon>Bacteria</taxon>
        <taxon>Bacillati</taxon>
        <taxon>Actinomycetota</taxon>
        <taxon>Actinomycetes</taxon>
        <taxon>Streptosporangiales</taxon>
        <taxon>Thermomonosporaceae</taxon>
        <taxon>Actinomadura</taxon>
    </lineage>
</organism>
<proteinExistence type="predicted"/>
<accession>A0ABN3Q066</accession>
<dbReference type="Proteomes" id="UP001501509">
    <property type="component" value="Unassembled WGS sequence"/>
</dbReference>
<comment type="caution">
    <text evidence="1">The sequence shown here is derived from an EMBL/GenBank/DDBJ whole genome shotgun (WGS) entry which is preliminary data.</text>
</comment>
<protein>
    <submittedName>
        <fullName evidence="1">Uncharacterized protein</fullName>
    </submittedName>
</protein>
<sequence>MTSPTNPNRAAVPGDLFARHQIINGLRALAALLEANPDIPVTEYGWTVNADVGGISRDAQTDQAQRAHVDQIAELLGVPVRDDTRHGGHYEATRSFGRITYQAVHIPSQRWERHFAERSYDTNITLDDQADQDRDRADGRAA</sequence>
<name>A0ABN3Q066_9ACTN</name>
<dbReference type="EMBL" id="BAAATD010000006">
    <property type="protein sequence ID" value="GAA2607675.1"/>
    <property type="molecule type" value="Genomic_DNA"/>
</dbReference>
<keyword evidence="2" id="KW-1185">Reference proteome</keyword>